<organism evidence="2 3">
    <name type="scientific">Paspalum notatum var. saurae</name>
    <dbReference type="NCBI Taxonomy" id="547442"/>
    <lineage>
        <taxon>Eukaryota</taxon>
        <taxon>Viridiplantae</taxon>
        <taxon>Streptophyta</taxon>
        <taxon>Embryophyta</taxon>
        <taxon>Tracheophyta</taxon>
        <taxon>Spermatophyta</taxon>
        <taxon>Magnoliopsida</taxon>
        <taxon>Liliopsida</taxon>
        <taxon>Poales</taxon>
        <taxon>Poaceae</taxon>
        <taxon>PACMAD clade</taxon>
        <taxon>Panicoideae</taxon>
        <taxon>Andropogonodae</taxon>
        <taxon>Paspaleae</taxon>
        <taxon>Paspalinae</taxon>
        <taxon>Paspalum</taxon>
    </lineage>
</organism>
<keyword evidence="1" id="KW-1133">Transmembrane helix</keyword>
<dbReference type="AlphaFoldDB" id="A0AAQ3UBZ9"/>
<name>A0AAQ3UBZ9_PASNO</name>
<protein>
    <submittedName>
        <fullName evidence="2">Uncharacterized protein</fullName>
    </submittedName>
</protein>
<reference evidence="2 3" key="1">
    <citation type="submission" date="2024-02" db="EMBL/GenBank/DDBJ databases">
        <title>High-quality chromosome-scale genome assembly of Pensacola bahiagrass (Paspalum notatum Flugge var. saurae).</title>
        <authorList>
            <person name="Vega J.M."/>
            <person name="Podio M."/>
            <person name="Orjuela J."/>
            <person name="Siena L.A."/>
            <person name="Pessino S.C."/>
            <person name="Combes M.C."/>
            <person name="Mariac C."/>
            <person name="Albertini E."/>
            <person name="Pupilli F."/>
            <person name="Ortiz J.P.A."/>
            <person name="Leblanc O."/>
        </authorList>
    </citation>
    <scope>NUCLEOTIDE SEQUENCE [LARGE SCALE GENOMIC DNA]</scope>
    <source>
        <strain evidence="2">R1</strain>
        <tissue evidence="2">Leaf</tissue>
    </source>
</reference>
<keyword evidence="1" id="KW-0472">Membrane</keyword>
<feature type="transmembrane region" description="Helical" evidence="1">
    <location>
        <begin position="615"/>
        <end position="642"/>
    </location>
</feature>
<accession>A0AAQ3UBZ9</accession>
<dbReference type="InterPro" id="IPR004158">
    <property type="entry name" value="DUF247_pln"/>
</dbReference>
<dbReference type="Proteomes" id="UP001341281">
    <property type="component" value="Chromosome 07"/>
</dbReference>
<evidence type="ECO:0000313" key="2">
    <source>
        <dbReference type="EMBL" id="WVZ87425.1"/>
    </source>
</evidence>
<dbReference type="EMBL" id="CP144751">
    <property type="protein sequence ID" value="WVZ87425.1"/>
    <property type="molecule type" value="Genomic_DNA"/>
</dbReference>
<keyword evidence="3" id="KW-1185">Reference proteome</keyword>
<keyword evidence="1" id="KW-0812">Transmembrane</keyword>
<evidence type="ECO:0000256" key="1">
    <source>
        <dbReference type="SAM" id="Phobius"/>
    </source>
</evidence>
<dbReference type="PANTHER" id="PTHR31170">
    <property type="entry name" value="BNAC04G53230D PROTEIN"/>
    <property type="match status" value="1"/>
</dbReference>
<evidence type="ECO:0000313" key="3">
    <source>
        <dbReference type="Proteomes" id="UP001341281"/>
    </source>
</evidence>
<proteinExistence type="predicted"/>
<dbReference type="PANTHER" id="PTHR31170:SF18">
    <property type="entry name" value="(WILD MALAYSIAN BANANA) HYPOTHETICAL PROTEIN"/>
    <property type="match status" value="1"/>
</dbReference>
<gene>
    <name evidence="2" type="ORF">U9M48_034061</name>
</gene>
<feature type="transmembrane region" description="Helical" evidence="1">
    <location>
        <begin position="501"/>
        <end position="528"/>
    </location>
</feature>
<sequence length="666" mass="76910">MSRSSNATPKVDIGHLVISMTKQLDYYWPLGELCDEADSSTICRVQQHIREVDKFSYEPLVLAIGPYHHGASALQALEREKLSYLDYILKLNCEKSLLDYLTELNKIAKHARLCYSEDIKMDDEEFLEMLLLDGCFILAALGGTKELFESLQQSSGRDSNCDCNTDEDAQAQMTSYMEEGNGSRAQTSNYGSNQNDGVTDLSQYEHEIGQWFEIFAYHDVLLLENQIPFFVVKKIFELAACQGTVTPFTDEIAKAVETALRWYPKSIQESCRPKEFCHLLHLCHLYFRPTVKKENYHYQVGPQYIDKFLSFGRNYLRIRNHHDDNEHDIRSSTANQQGDQHLNRWRRAAQYLEAGVKFVKMKYDKVEPHSLLDIQFKNGVMKMPCLVVDEFTGGLFRNLIAFEQTCPQYGDDFTAYIVFLSQLISMPEDVTFLGRRKIIEHHLDSDDQVSDLFTMLSKDVVFDFNGNYYLKSLCLTMEAHYQNRINRWMAWLWLNHFSNPWLALAAFATVIVLVCTVVQTVYGILAYVDPPNLWMDLQFTAYPRFLFPAFKHARRCHIIVHHNHIDRYESVPDQFTMFGENVVFEFNDHGSPLSERHQPVDGMAGLWLNHFSNSWLAVGAFVTVIVLVCTFVQSVCGILAYVNPPVDLAAAMVYLLEPDRRSEFRH</sequence>
<dbReference type="Pfam" id="PF03140">
    <property type="entry name" value="DUF247"/>
    <property type="match status" value="1"/>
</dbReference>